<dbReference type="InterPro" id="IPR052030">
    <property type="entry name" value="Peptidase_M20/M20A_hydrolases"/>
</dbReference>
<organism evidence="4 5">
    <name type="scientific">Oryzias melastigma</name>
    <name type="common">Marine medaka</name>
    <dbReference type="NCBI Taxonomy" id="30732"/>
    <lineage>
        <taxon>Eukaryota</taxon>
        <taxon>Metazoa</taxon>
        <taxon>Chordata</taxon>
        <taxon>Craniata</taxon>
        <taxon>Vertebrata</taxon>
        <taxon>Euteleostomi</taxon>
        <taxon>Actinopterygii</taxon>
        <taxon>Neopterygii</taxon>
        <taxon>Teleostei</taxon>
        <taxon>Neoteleostei</taxon>
        <taxon>Acanthomorphata</taxon>
        <taxon>Ovalentaria</taxon>
        <taxon>Atherinomorphae</taxon>
        <taxon>Beloniformes</taxon>
        <taxon>Adrianichthyidae</taxon>
        <taxon>Oryziinae</taxon>
        <taxon>Oryzias</taxon>
    </lineage>
</organism>
<dbReference type="STRING" id="30732.ENSOMEP00000008589"/>
<dbReference type="Pfam" id="PF01546">
    <property type="entry name" value="Peptidase_M20"/>
    <property type="match status" value="1"/>
</dbReference>
<dbReference type="PaxDb" id="30732-ENSOMEP00000008589"/>
<dbReference type="SUPFAM" id="SSF55031">
    <property type="entry name" value="Bacterial exopeptidase dimerisation domain"/>
    <property type="match status" value="1"/>
</dbReference>
<dbReference type="Gene3D" id="3.30.70.360">
    <property type="match status" value="1"/>
</dbReference>
<dbReference type="InterPro" id="IPR017144">
    <property type="entry name" value="Xaa-Arg_dipeptidase"/>
</dbReference>
<dbReference type="GO" id="GO:0016805">
    <property type="term" value="F:dipeptidase activity"/>
    <property type="evidence" value="ECO:0007669"/>
    <property type="project" value="InterPro"/>
</dbReference>
<dbReference type="InterPro" id="IPR036264">
    <property type="entry name" value="Bact_exopeptidase_dim_dom"/>
</dbReference>
<dbReference type="GeneTree" id="ENSGT00390000003365"/>
<keyword evidence="5" id="KW-1185">Reference proteome</keyword>
<dbReference type="CDD" id="cd05672">
    <property type="entry name" value="M20_ACY1L2-like"/>
    <property type="match status" value="1"/>
</dbReference>
<sequence length="460" mass="50509">MGLLEGHTPTTNKRAWENLSIKHSTQSQKKSFCRLLLGAHSTCGIMDALQRMKDTVQIHIDSIQNELYSLSRDIWSHPELAGNETRAHDTLVRFFSQRGGAWTVEDHFKLPTAFRASWGPVGAKEGKPVVNVGFLCEYDALPDIGHACGHNLIAEVGAAAAVGLKAALEGQSELPVSVKITVLGTPAEEAIGGKIDLIQAGAFSDLDLVFMAHPAQQDASFLKYAFEVTVKYHGKASHASAYPWEGVNALDAAVLAYNNLSTLRQQLKPEWRLHGIIKNGGVKPNIIPAYTELEFYLRTPLLRDLVDLKAKAEACFRAAALATGCQVEIIYPSHTYYNILPNATLANLYESNGKTLGIEFSEQPDFFSGSTDFGNVSFIVPGIHPFFSIGSPALNHTDEYAEAAGAERAQLFTLRTATALAMTAVDVVCCPDLLQQTREDFSRFSWELRFLPTVQKHAYW</sequence>
<feature type="domain" description="Peptidase M20 dimerisation" evidence="3">
    <location>
        <begin position="225"/>
        <end position="320"/>
    </location>
</feature>
<dbReference type="OMA" id="HYAITDT"/>
<evidence type="ECO:0000259" key="3">
    <source>
        <dbReference type="Pfam" id="PF07687"/>
    </source>
</evidence>
<protein>
    <recommendedName>
        <fullName evidence="2">Peptidase M20 domain-containing protein 2</fullName>
    </recommendedName>
</protein>
<evidence type="ECO:0000256" key="1">
    <source>
        <dbReference type="ARBA" id="ARBA00006247"/>
    </source>
</evidence>
<evidence type="ECO:0000313" key="5">
    <source>
        <dbReference type="Proteomes" id="UP000261560"/>
    </source>
</evidence>
<dbReference type="Gene3D" id="3.40.630.10">
    <property type="entry name" value="Zn peptidases"/>
    <property type="match status" value="1"/>
</dbReference>
<accession>A0A3B3BTB3</accession>
<name>A0A3B3BTB3_ORYME</name>
<dbReference type="Pfam" id="PF07687">
    <property type="entry name" value="M20_dimer"/>
    <property type="match status" value="1"/>
</dbReference>
<dbReference type="InterPro" id="IPR017439">
    <property type="entry name" value="Amidohydrolase"/>
</dbReference>
<proteinExistence type="inferred from homology"/>
<dbReference type="PANTHER" id="PTHR30575:SF0">
    <property type="entry name" value="XAA-ARG DIPEPTIDASE"/>
    <property type="match status" value="1"/>
</dbReference>
<evidence type="ECO:0000313" key="4">
    <source>
        <dbReference type="Ensembl" id="ENSOMEP00000008589.1"/>
    </source>
</evidence>
<comment type="similarity">
    <text evidence="1 2">Belongs to the peptidase M20A family.</text>
</comment>
<reference evidence="4" key="1">
    <citation type="submission" date="2025-08" db="UniProtKB">
        <authorList>
            <consortium name="Ensembl"/>
        </authorList>
    </citation>
    <scope>IDENTIFICATION</scope>
</reference>
<evidence type="ECO:0000256" key="2">
    <source>
        <dbReference type="PIRNR" id="PIRNR037226"/>
    </source>
</evidence>
<dbReference type="PIRSF" id="PIRSF037226">
    <property type="entry name" value="Amidohydrolase_ACY1L2_prd"/>
    <property type="match status" value="1"/>
</dbReference>
<dbReference type="NCBIfam" id="TIGR01891">
    <property type="entry name" value="amidohydrolases"/>
    <property type="match status" value="1"/>
</dbReference>
<dbReference type="InterPro" id="IPR011650">
    <property type="entry name" value="Peptidase_M20_dimer"/>
</dbReference>
<dbReference type="Ensembl" id="ENSOMET00000002198.1">
    <property type="protein sequence ID" value="ENSOMEP00000008589.1"/>
    <property type="gene ID" value="ENSOMEG00000009778.1"/>
</dbReference>
<dbReference type="InterPro" id="IPR002933">
    <property type="entry name" value="Peptidase_M20"/>
</dbReference>
<dbReference type="PANTHER" id="PTHR30575">
    <property type="entry name" value="PEPTIDASE M20"/>
    <property type="match status" value="1"/>
</dbReference>
<dbReference type="Proteomes" id="UP000261560">
    <property type="component" value="Unplaced"/>
</dbReference>
<dbReference type="AlphaFoldDB" id="A0A3B3BTB3"/>
<dbReference type="FunFam" id="3.30.70.360:FF:000004">
    <property type="entry name" value="Peptidase M20 domain-containing protein 2"/>
    <property type="match status" value="1"/>
</dbReference>
<reference evidence="4" key="2">
    <citation type="submission" date="2025-09" db="UniProtKB">
        <authorList>
            <consortium name="Ensembl"/>
        </authorList>
    </citation>
    <scope>IDENTIFICATION</scope>
</reference>
<dbReference type="SUPFAM" id="SSF53187">
    <property type="entry name" value="Zn-dependent exopeptidases"/>
    <property type="match status" value="1"/>
</dbReference>